<reference evidence="1" key="1">
    <citation type="submission" date="2020-11" db="EMBL/GenBank/DDBJ databases">
        <authorList>
            <person name="Davenport K.M."/>
            <person name="Bickhart D.M."/>
            <person name="Smith T.P.L."/>
            <person name="Murdoch B.M."/>
            <person name="Rosen B.D."/>
        </authorList>
    </citation>
    <scope>NUCLEOTIDE SEQUENCE [LARGE SCALE GENOMIC DNA]</scope>
    <source>
        <strain evidence="1">OAR_USU_Benz2616</strain>
    </source>
</reference>
<evidence type="ECO:0000313" key="1">
    <source>
        <dbReference type="Ensembl" id="ENSOARP00020056525.1"/>
    </source>
</evidence>
<reference evidence="1" key="2">
    <citation type="submission" date="2025-08" db="UniProtKB">
        <authorList>
            <consortium name="Ensembl"/>
        </authorList>
    </citation>
    <scope>IDENTIFICATION</scope>
</reference>
<dbReference type="Ensembl" id="ENSOART00020070999.1">
    <property type="protein sequence ID" value="ENSOARP00020056525.1"/>
    <property type="gene ID" value="ENSOARG00020036088.1"/>
</dbReference>
<accession>A0AC11E7S8</accession>
<protein>
    <submittedName>
        <fullName evidence="1">Uncharacterized protein</fullName>
    </submittedName>
</protein>
<organism evidence="1">
    <name type="scientific">Ovis aries</name>
    <name type="common">Sheep</name>
    <dbReference type="NCBI Taxonomy" id="9940"/>
    <lineage>
        <taxon>Eukaryota</taxon>
        <taxon>Metazoa</taxon>
        <taxon>Chordata</taxon>
        <taxon>Craniata</taxon>
        <taxon>Vertebrata</taxon>
        <taxon>Euteleostomi</taxon>
        <taxon>Mammalia</taxon>
        <taxon>Eutheria</taxon>
        <taxon>Laurasiatheria</taxon>
        <taxon>Artiodactyla</taxon>
        <taxon>Ruminantia</taxon>
        <taxon>Pecora</taxon>
        <taxon>Bovidae</taxon>
        <taxon>Caprinae</taxon>
        <taxon>Ovis</taxon>
    </lineage>
</organism>
<proteinExistence type="predicted"/>
<sequence length="115" mass="12997">MPSSHLILCRPLLLPPIPPSIRVFSNESTLRMRWPKYWSFSFSIIPSKRNPRADLLQNGQVDLLAVQGTLKSLLQHHSSKASILRRSAFFTVQLSHPYMTTGKTIALTTRTLVGK</sequence>
<reference evidence="1" key="3">
    <citation type="submission" date="2025-09" db="UniProtKB">
        <authorList>
            <consortium name="Ensembl"/>
        </authorList>
    </citation>
    <scope>IDENTIFICATION</scope>
</reference>
<name>A0AC11E7S8_SHEEP</name>